<evidence type="ECO:0000313" key="3">
    <source>
        <dbReference type="Proteomes" id="UP000280501"/>
    </source>
</evidence>
<dbReference type="Proteomes" id="UP000280501">
    <property type="component" value="Unassembled WGS sequence"/>
</dbReference>
<feature type="transmembrane region" description="Helical" evidence="1">
    <location>
        <begin position="6"/>
        <end position="29"/>
    </location>
</feature>
<comment type="caution">
    <text evidence="2">The sequence shown here is derived from an EMBL/GenBank/DDBJ whole genome shotgun (WGS) entry which is preliminary data.</text>
</comment>
<name>A0A3N4YVQ8_9MICO</name>
<sequence>MVFGTIYTGLATNMLLVIACLPAAFLLVATDIATTWPALVATAPLAGPALAATSAVFGEFSGAGSATPVRTFARAWRRYLGRGLAVGATATGVVGVLVVDIAFFWGRTAGAVVIPVLATLTAGTVVTAFLTLTLLPERPAARLRDLLRAGLFLGARRWYLSAGILVLLVLLASVVTARPAVGLGFAAAPLLYAAWGAARFALRTPAVPDSPPRTP</sequence>
<dbReference type="AlphaFoldDB" id="A0A3N4YVQ8"/>
<gene>
    <name evidence="2" type="ORF">EDD34_3382</name>
</gene>
<organism evidence="2 3">
    <name type="scientific">Myceligenerans xiligouense</name>
    <dbReference type="NCBI Taxonomy" id="253184"/>
    <lineage>
        <taxon>Bacteria</taxon>
        <taxon>Bacillati</taxon>
        <taxon>Actinomycetota</taxon>
        <taxon>Actinomycetes</taxon>
        <taxon>Micrococcales</taxon>
        <taxon>Promicromonosporaceae</taxon>
        <taxon>Myceligenerans</taxon>
    </lineage>
</organism>
<evidence type="ECO:0000313" key="2">
    <source>
        <dbReference type="EMBL" id="RPF22710.1"/>
    </source>
</evidence>
<evidence type="ECO:0000256" key="1">
    <source>
        <dbReference type="SAM" id="Phobius"/>
    </source>
</evidence>
<reference evidence="2 3" key="1">
    <citation type="submission" date="2018-11" db="EMBL/GenBank/DDBJ databases">
        <title>Sequencing the genomes of 1000 actinobacteria strains.</title>
        <authorList>
            <person name="Klenk H.-P."/>
        </authorList>
    </citation>
    <scope>NUCLEOTIDE SEQUENCE [LARGE SCALE GENOMIC DNA]</scope>
    <source>
        <strain evidence="2 3">DSM 15700</strain>
    </source>
</reference>
<protein>
    <submittedName>
        <fullName evidence="2">Uncharacterized protein</fullName>
    </submittedName>
</protein>
<dbReference type="EMBL" id="RKQZ01000001">
    <property type="protein sequence ID" value="RPF22710.1"/>
    <property type="molecule type" value="Genomic_DNA"/>
</dbReference>
<keyword evidence="1" id="KW-0812">Transmembrane</keyword>
<keyword evidence="3" id="KW-1185">Reference proteome</keyword>
<feature type="transmembrane region" description="Helical" evidence="1">
    <location>
        <begin position="157"/>
        <end position="175"/>
    </location>
</feature>
<feature type="transmembrane region" description="Helical" evidence="1">
    <location>
        <begin position="112"/>
        <end position="136"/>
    </location>
</feature>
<keyword evidence="1" id="KW-1133">Transmembrane helix</keyword>
<proteinExistence type="predicted"/>
<feature type="transmembrane region" description="Helical" evidence="1">
    <location>
        <begin position="84"/>
        <end position="106"/>
    </location>
</feature>
<accession>A0A3N4YVQ8</accession>
<feature type="transmembrane region" description="Helical" evidence="1">
    <location>
        <begin position="181"/>
        <end position="202"/>
    </location>
</feature>
<keyword evidence="1" id="KW-0472">Membrane</keyword>